<dbReference type="CDD" id="cd06661">
    <property type="entry name" value="GGCT_like"/>
    <property type="match status" value="1"/>
</dbReference>
<protein>
    <recommendedName>
        <fullName evidence="3">Gamma-glutamylcyclotransferase AIG2-like domain-containing protein</fullName>
    </recommendedName>
</protein>
<sequence>MSHPRFFGYGSLVNRATHDYPSVQPLRVKGWARAWRHTALREVAFLTAIRDPQSEIEGLSADVPNADWAALDEREFAYDRVALEGHNNTVIYEIPADKHAAASNAHPILLSYLDVVVQGYLTEFGQAGAQRFFDTTRGWDAPILDDRSAPIYPRHQALSAAETHFVDKALTTLKCTIQER</sequence>
<evidence type="ECO:0000313" key="2">
    <source>
        <dbReference type="Proteomes" id="UP000184514"/>
    </source>
</evidence>
<keyword evidence="2" id="KW-1185">Reference proteome</keyword>
<dbReference type="Proteomes" id="UP000184514">
    <property type="component" value="Unassembled WGS sequence"/>
</dbReference>
<name>A0A1L9NR01_9RHOB</name>
<reference evidence="1 2" key="1">
    <citation type="submission" date="2016-10" db="EMBL/GenBank/DDBJ databases">
        <title>Genome sequence of Planktotalea frisia SH6-1.</title>
        <authorList>
            <person name="Poehlein A."/>
            <person name="Bakenhus I."/>
            <person name="Voget S."/>
            <person name="Brinkhoff T."/>
            <person name="Simon M."/>
        </authorList>
    </citation>
    <scope>NUCLEOTIDE SEQUENCE [LARGE SCALE GENOMIC DNA]</scope>
    <source>
        <strain evidence="1 2">SH6-1</strain>
    </source>
</reference>
<dbReference type="STRING" id="696762.PFRI_41540"/>
<dbReference type="OrthoDB" id="5567366at2"/>
<evidence type="ECO:0000313" key="1">
    <source>
        <dbReference type="EMBL" id="OJI91669.1"/>
    </source>
</evidence>
<dbReference type="AlphaFoldDB" id="A0A1L9NR01"/>
<dbReference type="EMBL" id="MLCB01000227">
    <property type="protein sequence ID" value="OJI91669.1"/>
    <property type="molecule type" value="Genomic_DNA"/>
</dbReference>
<comment type="caution">
    <text evidence="1">The sequence shown here is derived from an EMBL/GenBank/DDBJ whole genome shotgun (WGS) entry which is preliminary data.</text>
</comment>
<dbReference type="SUPFAM" id="SSF110857">
    <property type="entry name" value="Gamma-glutamyl cyclotransferase-like"/>
    <property type="match status" value="1"/>
</dbReference>
<dbReference type="InterPro" id="IPR036568">
    <property type="entry name" value="GGCT-like_sf"/>
</dbReference>
<dbReference type="Gene3D" id="3.10.490.10">
    <property type="entry name" value="Gamma-glutamyl cyclotransferase-like"/>
    <property type="match status" value="1"/>
</dbReference>
<dbReference type="RefSeq" id="WP_072632610.1">
    <property type="nucleotide sequence ID" value="NZ_MLCB01000227.1"/>
</dbReference>
<organism evidence="1 2">
    <name type="scientific">Planktotalea frisia</name>
    <dbReference type="NCBI Taxonomy" id="696762"/>
    <lineage>
        <taxon>Bacteria</taxon>
        <taxon>Pseudomonadati</taxon>
        <taxon>Pseudomonadota</taxon>
        <taxon>Alphaproteobacteria</taxon>
        <taxon>Rhodobacterales</taxon>
        <taxon>Paracoccaceae</taxon>
        <taxon>Planktotalea</taxon>
    </lineage>
</organism>
<accession>A0A1L9NR01</accession>
<gene>
    <name evidence="1" type="ORF">PFRI_41540</name>
</gene>
<evidence type="ECO:0008006" key="3">
    <source>
        <dbReference type="Google" id="ProtNLM"/>
    </source>
</evidence>
<dbReference type="InterPro" id="IPR013024">
    <property type="entry name" value="GGCT-like"/>
</dbReference>
<proteinExistence type="predicted"/>